<evidence type="ECO:0000259" key="2">
    <source>
        <dbReference type="Pfam" id="PF13472"/>
    </source>
</evidence>
<dbReference type="CDD" id="cd00229">
    <property type="entry name" value="SGNH_hydrolase"/>
    <property type="match status" value="1"/>
</dbReference>
<name>A0ABX2AQQ3_9BACT</name>
<feature type="chain" id="PRO_5046561374" evidence="1">
    <location>
        <begin position="24"/>
        <end position="227"/>
    </location>
</feature>
<dbReference type="InterPro" id="IPR013830">
    <property type="entry name" value="SGNH_hydro"/>
</dbReference>
<keyword evidence="1" id="KW-0732">Signal</keyword>
<feature type="signal peptide" evidence="1">
    <location>
        <begin position="1"/>
        <end position="23"/>
    </location>
</feature>
<comment type="caution">
    <text evidence="3">The sequence shown here is derived from an EMBL/GenBank/DDBJ whole genome shotgun (WGS) entry which is preliminary data.</text>
</comment>
<sequence length="227" mass="25762">MRINGIKRLLLACLTGLTAAATAQTTGLSGKQIGVIGDSYVRNHRDKIENTWHYKFAVKHGMEYFNYGRNGNCISIDLKQWGEGMYKRYKTMKDSLDYVIVIAGHNDASRLDSIGTKLFSERLDTLCRGLRTKYPEAGIIFFTPWKCSGFEGSDREKVTDIMKKVCAGYGFPVFDAARKSNIKADNVQFRTRFFQGKDGKDTAHLNARGHDLFLPVAEKFLLEHMRK</sequence>
<gene>
    <name evidence="3" type="ORF">HPS56_09450</name>
</gene>
<evidence type="ECO:0000313" key="3">
    <source>
        <dbReference type="EMBL" id="NPD92560.1"/>
    </source>
</evidence>
<feature type="domain" description="SGNH hydrolase-type esterase" evidence="2">
    <location>
        <begin position="35"/>
        <end position="212"/>
    </location>
</feature>
<proteinExistence type="predicted"/>
<protein>
    <submittedName>
        <fullName evidence="3">SGNH/GDSL hydrolase family protein</fullName>
    </submittedName>
</protein>
<dbReference type="RefSeq" id="WP_172275889.1">
    <property type="nucleotide sequence ID" value="NZ_CASGMU010000013.1"/>
</dbReference>
<dbReference type="SUPFAM" id="SSF52266">
    <property type="entry name" value="SGNH hydrolase"/>
    <property type="match status" value="1"/>
</dbReference>
<reference evidence="3 4" key="1">
    <citation type="submission" date="2020-05" db="EMBL/GenBank/DDBJ databases">
        <title>Distinct polysaccharide utilization as determinants for interspecies competition between intestinal Prevotella spp.</title>
        <authorList>
            <person name="Galvez E.J.C."/>
            <person name="Iljazovic A."/>
            <person name="Strowig T."/>
        </authorList>
    </citation>
    <scope>NUCLEOTIDE SEQUENCE [LARGE SCALE GENOMIC DNA]</scope>
    <source>
        <strain evidence="3 4">PMUR</strain>
    </source>
</reference>
<dbReference type="Proteomes" id="UP000714420">
    <property type="component" value="Unassembled WGS sequence"/>
</dbReference>
<keyword evidence="3" id="KW-0378">Hydrolase</keyword>
<dbReference type="GO" id="GO:0016787">
    <property type="term" value="F:hydrolase activity"/>
    <property type="evidence" value="ECO:0007669"/>
    <property type="project" value="UniProtKB-KW"/>
</dbReference>
<dbReference type="Pfam" id="PF13472">
    <property type="entry name" value="Lipase_GDSL_2"/>
    <property type="match status" value="1"/>
</dbReference>
<dbReference type="InterPro" id="IPR036514">
    <property type="entry name" value="SGNH_hydro_sf"/>
</dbReference>
<dbReference type="EMBL" id="JABKKF010000009">
    <property type="protein sequence ID" value="NPD92560.1"/>
    <property type="molecule type" value="Genomic_DNA"/>
</dbReference>
<accession>A0ABX2AQQ3</accession>
<evidence type="ECO:0000256" key="1">
    <source>
        <dbReference type="SAM" id="SignalP"/>
    </source>
</evidence>
<evidence type="ECO:0000313" key="4">
    <source>
        <dbReference type="Proteomes" id="UP000714420"/>
    </source>
</evidence>
<dbReference type="Gene3D" id="3.40.50.1110">
    <property type="entry name" value="SGNH hydrolase"/>
    <property type="match status" value="1"/>
</dbReference>
<keyword evidence="4" id="KW-1185">Reference proteome</keyword>
<organism evidence="3 4">
    <name type="scientific">Xylanibacter muris</name>
    <dbReference type="NCBI Taxonomy" id="2736290"/>
    <lineage>
        <taxon>Bacteria</taxon>
        <taxon>Pseudomonadati</taxon>
        <taxon>Bacteroidota</taxon>
        <taxon>Bacteroidia</taxon>
        <taxon>Bacteroidales</taxon>
        <taxon>Prevotellaceae</taxon>
        <taxon>Xylanibacter</taxon>
    </lineage>
</organism>